<dbReference type="Pfam" id="PF00528">
    <property type="entry name" value="BPD_transp_1"/>
    <property type="match status" value="1"/>
</dbReference>
<dbReference type="RefSeq" id="WP_169417062.1">
    <property type="nucleotide sequence ID" value="NZ_JABBFX010000001.1"/>
</dbReference>
<dbReference type="AlphaFoldDB" id="A0A848H117"/>
<keyword evidence="3" id="KW-1003">Cell membrane</keyword>
<feature type="transmembrane region" description="Helical" evidence="7">
    <location>
        <begin position="136"/>
        <end position="161"/>
    </location>
</feature>
<keyword evidence="10" id="KW-1185">Reference proteome</keyword>
<comment type="similarity">
    <text evidence="7">Belongs to the binding-protein-dependent transport system permease family.</text>
</comment>
<evidence type="ECO:0000256" key="4">
    <source>
        <dbReference type="ARBA" id="ARBA00022692"/>
    </source>
</evidence>
<dbReference type="CDD" id="cd06261">
    <property type="entry name" value="TM_PBP2"/>
    <property type="match status" value="1"/>
</dbReference>
<evidence type="ECO:0000259" key="8">
    <source>
        <dbReference type="PROSITE" id="PS50928"/>
    </source>
</evidence>
<dbReference type="EMBL" id="JABBFX010000001">
    <property type="protein sequence ID" value="NML42810.1"/>
    <property type="molecule type" value="Genomic_DNA"/>
</dbReference>
<organism evidence="9 10">
    <name type="scientific">Ramlibacter agri</name>
    <dbReference type="NCBI Taxonomy" id="2728837"/>
    <lineage>
        <taxon>Bacteria</taxon>
        <taxon>Pseudomonadati</taxon>
        <taxon>Pseudomonadota</taxon>
        <taxon>Betaproteobacteria</taxon>
        <taxon>Burkholderiales</taxon>
        <taxon>Comamonadaceae</taxon>
        <taxon>Ramlibacter</taxon>
    </lineage>
</organism>
<keyword evidence="2 7" id="KW-0813">Transport</keyword>
<dbReference type="PANTHER" id="PTHR43163:SF9">
    <property type="entry name" value="ABC TRANSPORTER PERMEASE PROTEIN"/>
    <property type="match status" value="1"/>
</dbReference>
<keyword evidence="4 7" id="KW-0812">Transmembrane</keyword>
<gene>
    <name evidence="9" type="ORF">HHL11_03535</name>
</gene>
<dbReference type="PANTHER" id="PTHR43163">
    <property type="entry name" value="DIPEPTIDE TRANSPORT SYSTEM PERMEASE PROTEIN DPPB-RELATED"/>
    <property type="match status" value="1"/>
</dbReference>
<evidence type="ECO:0000313" key="9">
    <source>
        <dbReference type="EMBL" id="NML42810.1"/>
    </source>
</evidence>
<dbReference type="InterPro" id="IPR045621">
    <property type="entry name" value="BPD_transp_1_N"/>
</dbReference>
<accession>A0A848H117</accession>
<comment type="subcellular location">
    <subcellularLocation>
        <location evidence="1 7">Cell membrane</location>
        <topology evidence="1 7">Multi-pass membrane protein</topology>
    </subcellularLocation>
</comment>
<sequence>MASFTLRRIAQAVLVAAIMSFFLYVMLSLLPGDPVDVMLEGNPAVTPELVAQMRKLYGADQPVLQQYGHWLARLATGDLGYSNSQFKPVLAVLGPALAQTSKLMVLTFTISVALAIVLGCVAALKPGGWLDNVISFFAFACISSPAFWLALIFLMVFSVKLHWFPATATALDPNIGLLEQLRYYVLPVLTLTLFNTGQYVRYVRASMIETLNADFIRTARAKGLGWFTVVTRHALRNALVPVVTLMALGFGTLMSGALVIEAMFGVQGMGKAIYDAVMMKDFNVAMVGMLFATIVTLLASLAADLAYGWLDPRISLQ</sequence>
<evidence type="ECO:0000256" key="1">
    <source>
        <dbReference type="ARBA" id="ARBA00004651"/>
    </source>
</evidence>
<comment type="caution">
    <text evidence="9">The sequence shown here is derived from an EMBL/GenBank/DDBJ whole genome shotgun (WGS) entry which is preliminary data.</text>
</comment>
<feature type="transmembrane region" description="Helical" evidence="7">
    <location>
        <begin position="242"/>
        <end position="264"/>
    </location>
</feature>
<feature type="transmembrane region" description="Helical" evidence="7">
    <location>
        <begin position="284"/>
        <end position="310"/>
    </location>
</feature>
<protein>
    <submittedName>
        <fullName evidence="9">ABC transporter permease</fullName>
    </submittedName>
</protein>
<keyword evidence="6 7" id="KW-0472">Membrane</keyword>
<evidence type="ECO:0000256" key="5">
    <source>
        <dbReference type="ARBA" id="ARBA00022989"/>
    </source>
</evidence>
<dbReference type="GO" id="GO:0005886">
    <property type="term" value="C:plasma membrane"/>
    <property type="evidence" value="ECO:0007669"/>
    <property type="project" value="UniProtKB-SubCell"/>
</dbReference>
<feature type="transmembrane region" description="Helical" evidence="7">
    <location>
        <begin position="181"/>
        <end position="200"/>
    </location>
</feature>
<evidence type="ECO:0000256" key="7">
    <source>
        <dbReference type="RuleBase" id="RU363032"/>
    </source>
</evidence>
<dbReference type="GO" id="GO:0055085">
    <property type="term" value="P:transmembrane transport"/>
    <property type="evidence" value="ECO:0007669"/>
    <property type="project" value="InterPro"/>
</dbReference>
<dbReference type="PROSITE" id="PS50928">
    <property type="entry name" value="ABC_TM1"/>
    <property type="match status" value="1"/>
</dbReference>
<keyword evidence="5 7" id="KW-1133">Transmembrane helix</keyword>
<proteinExistence type="inferred from homology"/>
<dbReference type="SUPFAM" id="SSF161098">
    <property type="entry name" value="MetI-like"/>
    <property type="match status" value="1"/>
</dbReference>
<feature type="transmembrane region" description="Helical" evidence="7">
    <location>
        <begin position="12"/>
        <end position="30"/>
    </location>
</feature>
<evidence type="ECO:0000256" key="6">
    <source>
        <dbReference type="ARBA" id="ARBA00023136"/>
    </source>
</evidence>
<feature type="domain" description="ABC transmembrane type-1" evidence="8">
    <location>
        <begin position="97"/>
        <end position="303"/>
    </location>
</feature>
<name>A0A848H117_9BURK</name>
<dbReference type="Proteomes" id="UP000541185">
    <property type="component" value="Unassembled WGS sequence"/>
</dbReference>
<feature type="transmembrane region" description="Helical" evidence="7">
    <location>
        <begin position="103"/>
        <end position="124"/>
    </location>
</feature>
<dbReference type="Pfam" id="PF19300">
    <property type="entry name" value="BPD_transp_1_N"/>
    <property type="match status" value="1"/>
</dbReference>
<dbReference type="Gene3D" id="1.10.3720.10">
    <property type="entry name" value="MetI-like"/>
    <property type="match status" value="1"/>
</dbReference>
<evidence type="ECO:0000313" key="10">
    <source>
        <dbReference type="Proteomes" id="UP000541185"/>
    </source>
</evidence>
<dbReference type="InterPro" id="IPR035906">
    <property type="entry name" value="MetI-like_sf"/>
</dbReference>
<evidence type="ECO:0000256" key="2">
    <source>
        <dbReference type="ARBA" id="ARBA00022448"/>
    </source>
</evidence>
<dbReference type="InterPro" id="IPR000515">
    <property type="entry name" value="MetI-like"/>
</dbReference>
<reference evidence="9 10" key="1">
    <citation type="submission" date="2020-04" db="EMBL/GenBank/DDBJ databases">
        <title>Ramlibacter sp. G-1-2-2 isolated from soil.</title>
        <authorList>
            <person name="Dahal R.H."/>
        </authorList>
    </citation>
    <scope>NUCLEOTIDE SEQUENCE [LARGE SCALE GENOMIC DNA]</scope>
    <source>
        <strain evidence="9 10">G-1-2-2</strain>
    </source>
</reference>
<evidence type="ECO:0000256" key="3">
    <source>
        <dbReference type="ARBA" id="ARBA00022475"/>
    </source>
</evidence>